<dbReference type="Proteomes" id="UP000004725">
    <property type="component" value="Unassembled WGS sequence"/>
</dbReference>
<name>A0AA87IIS2_9BACL</name>
<dbReference type="EMBL" id="AJYB01000056">
    <property type="protein sequence ID" value="EIM05690.1"/>
    <property type="molecule type" value="Genomic_DNA"/>
</dbReference>
<dbReference type="AlphaFoldDB" id="A0AA87IIS2"/>
<evidence type="ECO:0000259" key="1">
    <source>
        <dbReference type="Pfam" id="PF20020"/>
    </source>
</evidence>
<reference evidence="2 3" key="1">
    <citation type="journal article" date="2012" name="J. Bacteriol.">
        <title>Genome Sequence of the Antarctic Psychrophile Bacterium Planococcus antarcticus DSM 14505.</title>
        <authorList>
            <person name="Margolles A."/>
            <person name="Gueimonde M."/>
            <person name="Sanchez B."/>
        </authorList>
    </citation>
    <scope>NUCLEOTIDE SEQUENCE [LARGE SCALE GENOMIC DNA]</scope>
    <source>
        <strain evidence="2 3">DSM 14505</strain>
    </source>
</reference>
<protein>
    <recommendedName>
        <fullName evidence="1">DUF6431 domain-containing protein</fullName>
    </recommendedName>
</protein>
<proteinExistence type="predicted"/>
<evidence type="ECO:0000313" key="3">
    <source>
        <dbReference type="Proteomes" id="UP000004725"/>
    </source>
</evidence>
<comment type="caution">
    <text evidence="2">The sequence shown here is derived from an EMBL/GenBank/DDBJ whole genome shotgun (WGS) entry which is preliminary data.</text>
</comment>
<gene>
    <name evidence="2" type="ORF">A1A1_14859</name>
</gene>
<evidence type="ECO:0000313" key="2">
    <source>
        <dbReference type="EMBL" id="EIM05690.1"/>
    </source>
</evidence>
<dbReference type="InterPro" id="IPR045536">
    <property type="entry name" value="DUF6431"/>
</dbReference>
<accession>A0AA87IIS2</accession>
<dbReference type="Pfam" id="PF20020">
    <property type="entry name" value="DUF6431"/>
    <property type="match status" value="1"/>
</dbReference>
<feature type="domain" description="DUF6431" evidence="1">
    <location>
        <begin position="62"/>
        <end position="105"/>
    </location>
</feature>
<organism evidence="2 3">
    <name type="scientific">Planococcus antarcticus DSM 14505</name>
    <dbReference type="NCBI Taxonomy" id="1185653"/>
    <lineage>
        <taxon>Bacteria</taxon>
        <taxon>Bacillati</taxon>
        <taxon>Bacillota</taxon>
        <taxon>Bacilli</taxon>
        <taxon>Bacillales</taxon>
        <taxon>Caryophanaceae</taxon>
        <taxon>Planococcus</taxon>
    </lineage>
</organism>
<sequence length="107" mass="12616">MYSHCRAIKKASPQNMIIVNDYFIIIDALTGVFLHVQNESLAPPYLHVVRWITKCRITKTEVVHGSWRRTTYVIRYLRCTCGQKLLHELQDSMIPYKRYEAKATELM</sequence>